<dbReference type="RefSeq" id="XP_028874282.1">
    <property type="nucleotide sequence ID" value="XM_029019161.1"/>
</dbReference>
<evidence type="ECO:0000313" key="4">
    <source>
        <dbReference type="Proteomes" id="UP000186176"/>
    </source>
</evidence>
<dbReference type="InterPro" id="IPR001849">
    <property type="entry name" value="PH_domain"/>
</dbReference>
<dbReference type="GeneID" id="39978940"/>
<dbReference type="CDD" id="cd00821">
    <property type="entry name" value="PH"/>
    <property type="match status" value="1"/>
</dbReference>
<organism evidence="3 4">
    <name type="scientific">Cryptosporidium ubiquitum</name>
    <dbReference type="NCBI Taxonomy" id="857276"/>
    <lineage>
        <taxon>Eukaryota</taxon>
        <taxon>Sar</taxon>
        <taxon>Alveolata</taxon>
        <taxon>Apicomplexa</taxon>
        <taxon>Conoidasida</taxon>
        <taxon>Coccidia</taxon>
        <taxon>Eucoccidiorida</taxon>
        <taxon>Eimeriorina</taxon>
        <taxon>Cryptosporidiidae</taxon>
        <taxon>Cryptosporidium</taxon>
    </lineage>
</organism>
<dbReference type="AlphaFoldDB" id="A0A1J4MFA1"/>
<evidence type="ECO:0000256" key="1">
    <source>
        <dbReference type="SAM" id="MobiDB-lite"/>
    </source>
</evidence>
<dbReference type="Pfam" id="PF00169">
    <property type="entry name" value="PH"/>
    <property type="match status" value="1"/>
</dbReference>
<reference evidence="3 4" key="1">
    <citation type="submission" date="2016-10" db="EMBL/GenBank/DDBJ databases">
        <title>Reductive evolution of mitochondrial metabolism and differential evolution of invasion-related proteins in Cryptosporidium.</title>
        <authorList>
            <person name="Liu S."/>
            <person name="Roellig D.M."/>
            <person name="Guo Y."/>
            <person name="Li N."/>
            <person name="Frace M.A."/>
            <person name="Tang K."/>
            <person name="Zhang L."/>
            <person name="Feng Y."/>
            <person name="Xiao L."/>
        </authorList>
    </citation>
    <scope>NUCLEOTIDE SEQUENCE [LARGE SCALE GENOMIC DNA]</scope>
    <source>
        <strain evidence="3">39726</strain>
    </source>
</reference>
<dbReference type="PROSITE" id="PS51257">
    <property type="entry name" value="PROKAR_LIPOPROTEIN"/>
    <property type="match status" value="1"/>
</dbReference>
<dbReference type="SMART" id="SM00233">
    <property type="entry name" value="PH"/>
    <property type="match status" value="1"/>
</dbReference>
<evidence type="ECO:0000259" key="2">
    <source>
        <dbReference type="PROSITE" id="PS50003"/>
    </source>
</evidence>
<feature type="compositionally biased region" description="Low complexity" evidence="1">
    <location>
        <begin position="237"/>
        <end position="252"/>
    </location>
</feature>
<gene>
    <name evidence="3" type="ORF">cubi_02149</name>
</gene>
<protein>
    <submittedName>
        <fullName evidence="3">PH domain-containing protein</fullName>
    </submittedName>
</protein>
<dbReference type="PROSITE" id="PS50003">
    <property type="entry name" value="PH_DOMAIN"/>
    <property type="match status" value="1"/>
</dbReference>
<dbReference type="SUPFAM" id="SSF50729">
    <property type="entry name" value="PH domain-like"/>
    <property type="match status" value="1"/>
</dbReference>
<feature type="domain" description="PH" evidence="2">
    <location>
        <begin position="517"/>
        <end position="630"/>
    </location>
</feature>
<dbReference type="InterPro" id="IPR011993">
    <property type="entry name" value="PH-like_dom_sf"/>
</dbReference>
<sequence>MKMDQHKFSNSFETVNYNTEEPNNSISFSQSCNTIAEEQLAVLDSNLSKYSDVFKIQSKSLSQAEGEHNEDILHKMTNDEKNKKFIEIKLWEETRVEKYQNFVNAIDPIFSELSNSISQAMQINKDLASILQQKSKFWNIYSKNLELISQYSVKNGHSNSHFHNSNHTCSFCSSSAKSCSCSYPFVTFGLSNNFPLQLKPRESKNQHIQNQVNEEDLHDDTVKHEFKESNKNNSEMNFSVSDNNNTNNSLNINGISNKNTKYENSVSNNLLSSISSQQIWPILLLNYGRYESTFLKKLSQSVETDVVNGHLSWISKRYLNNAQGYLKTLRIARKEFEAFINNAQQSWNKYDDAFKKSQRLNLDVNYSVKTSKPCDTWYFDQIYRHNINKFIQAQTKFFDTLLVTIDNLMELESWRATSVKLTFNYFLVKQNEFFEFLQKLGNSIIDLINNQSKQNSLFQDNYANFDIITSIPGLRPPPIPITNELNFSKISQSLSNCPILQEISTLMNYNNLPKSSLIIYHGHVEIFKRKIFLGQWQSAYLILTKDRFLYLLNPKDDIEMEELLKHDEKPIWTYFIGSPDISIEHNEKRGKRCLSIKFKKQKFLTKKITIRCSNEDECNKWMNHLNSVIPPY</sequence>
<name>A0A1J4MFA1_9CRYT</name>
<dbReference type="Gene3D" id="2.30.29.30">
    <property type="entry name" value="Pleckstrin-homology domain (PH domain)/Phosphotyrosine-binding domain (PTB)"/>
    <property type="match status" value="1"/>
</dbReference>
<comment type="caution">
    <text evidence="3">The sequence shown here is derived from an EMBL/GenBank/DDBJ whole genome shotgun (WGS) entry which is preliminary data.</text>
</comment>
<proteinExistence type="predicted"/>
<dbReference type="Proteomes" id="UP000186176">
    <property type="component" value="Unassembled WGS sequence"/>
</dbReference>
<keyword evidence="4" id="KW-1185">Reference proteome</keyword>
<accession>A0A1J4MFA1</accession>
<dbReference type="EMBL" id="LRBP01000017">
    <property type="protein sequence ID" value="OII72918.1"/>
    <property type="molecule type" value="Genomic_DNA"/>
</dbReference>
<dbReference type="OrthoDB" id="339921at2759"/>
<evidence type="ECO:0000313" key="3">
    <source>
        <dbReference type="EMBL" id="OII72918.1"/>
    </source>
</evidence>
<dbReference type="VEuPathDB" id="CryptoDB:cubi_02149"/>
<feature type="region of interest" description="Disordered" evidence="1">
    <location>
        <begin position="232"/>
        <end position="252"/>
    </location>
</feature>